<reference evidence="15" key="1">
    <citation type="journal article" date="2017" name="Genome Biol.">
        <title>Comparative genomics reveals high biological diversity and specific adaptations in the industrially and medically important fungal genus Aspergillus.</title>
        <authorList>
            <person name="de Vries R.P."/>
            <person name="Riley R."/>
            <person name="Wiebenga A."/>
            <person name="Aguilar-Osorio G."/>
            <person name="Amillis S."/>
            <person name="Uchima C.A."/>
            <person name="Anderluh G."/>
            <person name="Asadollahi M."/>
            <person name="Askin M."/>
            <person name="Barry K."/>
            <person name="Battaglia E."/>
            <person name="Bayram O."/>
            <person name="Benocci T."/>
            <person name="Braus-Stromeyer S.A."/>
            <person name="Caldana C."/>
            <person name="Canovas D."/>
            <person name="Cerqueira G.C."/>
            <person name="Chen F."/>
            <person name="Chen W."/>
            <person name="Choi C."/>
            <person name="Clum A."/>
            <person name="Dos Santos R.A."/>
            <person name="Damasio A.R."/>
            <person name="Diallinas G."/>
            <person name="Emri T."/>
            <person name="Fekete E."/>
            <person name="Flipphi M."/>
            <person name="Freyberg S."/>
            <person name="Gallo A."/>
            <person name="Gournas C."/>
            <person name="Habgood R."/>
            <person name="Hainaut M."/>
            <person name="Harispe M.L."/>
            <person name="Henrissat B."/>
            <person name="Hilden K.S."/>
            <person name="Hope R."/>
            <person name="Hossain A."/>
            <person name="Karabika E."/>
            <person name="Karaffa L."/>
            <person name="Karanyi Z."/>
            <person name="Krasevec N."/>
            <person name="Kuo A."/>
            <person name="Kusch H."/>
            <person name="LaButti K."/>
            <person name="Lagendijk E.L."/>
            <person name="Lapidus A."/>
            <person name="Levasseur A."/>
            <person name="Lindquist E."/>
            <person name="Lipzen A."/>
            <person name="Logrieco A.F."/>
            <person name="MacCabe A."/>
            <person name="Maekelae M.R."/>
            <person name="Malavazi I."/>
            <person name="Melin P."/>
            <person name="Meyer V."/>
            <person name="Mielnichuk N."/>
            <person name="Miskei M."/>
            <person name="Molnar A.P."/>
            <person name="Mule G."/>
            <person name="Ngan C.Y."/>
            <person name="Orejas M."/>
            <person name="Orosz E."/>
            <person name="Ouedraogo J.P."/>
            <person name="Overkamp K.M."/>
            <person name="Park H.-S."/>
            <person name="Perrone G."/>
            <person name="Piumi F."/>
            <person name="Punt P.J."/>
            <person name="Ram A.F."/>
            <person name="Ramon A."/>
            <person name="Rauscher S."/>
            <person name="Record E."/>
            <person name="Riano-Pachon D.M."/>
            <person name="Robert V."/>
            <person name="Roehrig J."/>
            <person name="Ruller R."/>
            <person name="Salamov A."/>
            <person name="Salih N.S."/>
            <person name="Samson R.A."/>
            <person name="Sandor E."/>
            <person name="Sanguinetti M."/>
            <person name="Schuetze T."/>
            <person name="Sepcic K."/>
            <person name="Shelest E."/>
            <person name="Sherlock G."/>
            <person name="Sophianopoulou V."/>
            <person name="Squina F.M."/>
            <person name="Sun H."/>
            <person name="Susca A."/>
            <person name="Todd R.B."/>
            <person name="Tsang A."/>
            <person name="Unkles S.E."/>
            <person name="van de Wiele N."/>
            <person name="van Rossen-Uffink D."/>
            <person name="Oliveira J.V."/>
            <person name="Vesth T.C."/>
            <person name="Visser J."/>
            <person name="Yu J.-H."/>
            <person name="Zhou M."/>
            <person name="Andersen M.R."/>
            <person name="Archer D.B."/>
            <person name="Baker S.E."/>
            <person name="Benoit I."/>
            <person name="Brakhage A.A."/>
            <person name="Braus G.H."/>
            <person name="Fischer R."/>
            <person name="Frisvad J.C."/>
            <person name="Goldman G.H."/>
            <person name="Houbraken J."/>
            <person name="Oakley B."/>
            <person name="Pocsi I."/>
            <person name="Scazzocchio C."/>
            <person name="Seiboth B."/>
            <person name="vanKuyk P.A."/>
            <person name="Wortman J."/>
            <person name="Dyer P.S."/>
            <person name="Grigoriev I.V."/>
        </authorList>
    </citation>
    <scope>NUCLEOTIDE SEQUENCE [LARGE SCALE GENOMIC DNA]</scope>
    <source>
        <strain evidence="15">ATCC 16872 / CBS 172.66 / WB 5094</strain>
    </source>
</reference>
<dbReference type="SUPFAM" id="SSF48264">
    <property type="entry name" value="Cytochrome P450"/>
    <property type="match status" value="1"/>
</dbReference>
<dbReference type="InterPro" id="IPR001128">
    <property type="entry name" value="Cyt_P450"/>
</dbReference>
<dbReference type="AlphaFoldDB" id="A0A1L9WY50"/>
<feature type="binding site" description="axial binding residue" evidence="12">
    <location>
        <position position="454"/>
    </location>
    <ligand>
        <name>heme</name>
        <dbReference type="ChEBI" id="CHEBI:30413"/>
    </ligand>
    <ligandPart>
        <name>Fe</name>
        <dbReference type="ChEBI" id="CHEBI:18248"/>
    </ligandPart>
</feature>
<sequence>MSEILDSTIAYLAALPKASWTRITWHFAVLYLVYAVARSIYRVWFHPLSNYPGPKLAAVTHLWYARHWMGGRYPFAIEDAHRQYGEVVRIAPNELSFNTAQSFNDIYGHATKDHKPFIKGTFYEHYQPEPGIVAERNPEKHRDTRKLLAHGFSARALKAQESIIHQYSDLFLAQVKNLGTQEGLNMREWFNFLSFDIIGELAFAESFGAVESAKSHFWIDTIHDGGILVTLFEIGRRLPLLWPFILFSLPTGIKKKFDLFLKYSRDLVRSRVARQETVTREDFFARLLADKSRSQSEEWLLAQANVLVIAGSDTTATALTTLVYYLAAHQDKLWHLQQELRETFDEASDMTSEKLQGIPYLNAVIEEGLRICPPTSFGLPRISPGAMVGGRLIPKGTVVSTSSWTTAHREDYFHDARGFHPERWLPATHALWHAKFQHDHLAASKPFSLGPRGCLGVNLAYMEMRITLAKLAWKYDWELVNADQLDWEGELRFEGFWKLPVPQVRFFCMDD</sequence>
<proteinExistence type="inferred from homology"/>
<keyword evidence="10 13" id="KW-0503">Monooxygenase</keyword>
<keyword evidence="5" id="KW-0812">Transmembrane</keyword>
<dbReference type="Pfam" id="PF00067">
    <property type="entry name" value="p450"/>
    <property type="match status" value="1"/>
</dbReference>
<accession>A0A1L9WY50</accession>
<keyword evidence="8 13" id="KW-0560">Oxidoreductase</keyword>
<dbReference type="InterPro" id="IPR036396">
    <property type="entry name" value="Cyt_P450_sf"/>
</dbReference>
<evidence type="ECO:0000256" key="7">
    <source>
        <dbReference type="ARBA" id="ARBA00022989"/>
    </source>
</evidence>
<keyword evidence="9 12" id="KW-0408">Iron</keyword>
<dbReference type="PROSITE" id="PS00086">
    <property type="entry name" value="CYTOCHROME_P450"/>
    <property type="match status" value="1"/>
</dbReference>
<keyword evidence="4 12" id="KW-0349">Heme</keyword>
<dbReference type="GeneID" id="30976247"/>
<evidence type="ECO:0000256" key="8">
    <source>
        <dbReference type="ARBA" id="ARBA00023002"/>
    </source>
</evidence>
<dbReference type="EMBL" id="KV878974">
    <property type="protein sequence ID" value="OJK01157.1"/>
    <property type="molecule type" value="Genomic_DNA"/>
</dbReference>
<dbReference type="OMA" id="WVEMRIA"/>
<evidence type="ECO:0000256" key="11">
    <source>
        <dbReference type="ARBA" id="ARBA00023136"/>
    </source>
</evidence>
<evidence type="ECO:0000256" key="12">
    <source>
        <dbReference type="PIRSR" id="PIRSR602401-1"/>
    </source>
</evidence>
<name>A0A1L9WY50_ASPA1</name>
<dbReference type="InterPro" id="IPR050121">
    <property type="entry name" value="Cytochrome_P450_monoxygenase"/>
</dbReference>
<evidence type="ECO:0000256" key="1">
    <source>
        <dbReference type="ARBA" id="ARBA00001971"/>
    </source>
</evidence>
<dbReference type="GO" id="GO:0020037">
    <property type="term" value="F:heme binding"/>
    <property type="evidence" value="ECO:0007669"/>
    <property type="project" value="InterPro"/>
</dbReference>
<gene>
    <name evidence="14" type="ORF">ASPACDRAFT_51107</name>
</gene>
<evidence type="ECO:0000256" key="4">
    <source>
        <dbReference type="ARBA" id="ARBA00022617"/>
    </source>
</evidence>
<dbReference type="GO" id="GO:0004497">
    <property type="term" value="F:monooxygenase activity"/>
    <property type="evidence" value="ECO:0007669"/>
    <property type="project" value="UniProtKB-KW"/>
</dbReference>
<dbReference type="CDD" id="cd11058">
    <property type="entry name" value="CYP60B-like"/>
    <property type="match status" value="1"/>
</dbReference>
<dbReference type="GO" id="GO:0016020">
    <property type="term" value="C:membrane"/>
    <property type="evidence" value="ECO:0007669"/>
    <property type="project" value="UniProtKB-SubCell"/>
</dbReference>
<evidence type="ECO:0000313" key="14">
    <source>
        <dbReference type="EMBL" id="OJK01157.1"/>
    </source>
</evidence>
<comment type="subcellular location">
    <subcellularLocation>
        <location evidence="2">Membrane</location>
    </subcellularLocation>
</comment>
<dbReference type="STRING" id="690307.A0A1L9WY50"/>
<protein>
    <submittedName>
        <fullName evidence="14">Uncharacterized protein</fullName>
    </submittedName>
</protein>
<dbReference type="GO" id="GO:0005506">
    <property type="term" value="F:iron ion binding"/>
    <property type="evidence" value="ECO:0007669"/>
    <property type="project" value="InterPro"/>
</dbReference>
<dbReference type="VEuPathDB" id="FungiDB:ASPACDRAFT_51107"/>
<evidence type="ECO:0000256" key="2">
    <source>
        <dbReference type="ARBA" id="ARBA00004370"/>
    </source>
</evidence>
<keyword evidence="6 12" id="KW-0479">Metal-binding</keyword>
<evidence type="ECO:0000256" key="10">
    <source>
        <dbReference type="ARBA" id="ARBA00023033"/>
    </source>
</evidence>
<dbReference type="PANTHER" id="PTHR24305:SF210">
    <property type="entry name" value="CYTOCHROME P450 MONOOXYGENASE ASQL-RELATED"/>
    <property type="match status" value="1"/>
</dbReference>
<comment type="cofactor">
    <cofactor evidence="1 12">
        <name>heme</name>
        <dbReference type="ChEBI" id="CHEBI:30413"/>
    </cofactor>
</comment>
<comment type="similarity">
    <text evidence="3 13">Belongs to the cytochrome P450 family.</text>
</comment>
<dbReference type="InterPro" id="IPR002401">
    <property type="entry name" value="Cyt_P450_E_grp-I"/>
</dbReference>
<dbReference type="FunFam" id="1.10.630.10:FF:000158">
    <property type="entry name" value="Cytochrome P450, putative (Eurofung)"/>
    <property type="match status" value="1"/>
</dbReference>
<keyword evidence="15" id="KW-1185">Reference proteome</keyword>
<evidence type="ECO:0000313" key="15">
    <source>
        <dbReference type="Proteomes" id="UP000184546"/>
    </source>
</evidence>
<dbReference type="Gene3D" id="1.10.630.10">
    <property type="entry name" value="Cytochrome P450"/>
    <property type="match status" value="1"/>
</dbReference>
<dbReference type="PRINTS" id="PR00463">
    <property type="entry name" value="EP450I"/>
</dbReference>
<evidence type="ECO:0000256" key="9">
    <source>
        <dbReference type="ARBA" id="ARBA00023004"/>
    </source>
</evidence>
<evidence type="ECO:0000256" key="6">
    <source>
        <dbReference type="ARBA" id="ARBA00022723"/>
    </source>
</evidence>
<dbReference type="GO" id="GO:0016705">
    <property type="term" value="F:oxidoreductase activity, acting on paired donors, with incorporation or reduction of molecular oxygen"/>
    <property type="evidence" value="ECO:0007669"/>
    <property type="project" value="InterPro"/>
</dbReference>
<dbReference type="PRINTS" id="PR00385">
    <property type="entry name" value="P450"/>
</dbReference>
<dbReference type="InterPro" id="IPR017972">
    <property type="entry name" value="Cyt_P450_CS"/>
</dbReference>
<evidence type="ECO:0000256" key="3">
    <source>
        <dbReference type="ARBA" id="ARBA00010617"/>
    </source>
</evidence>
<evidence type="ECO:0000256" key="5">
    <source>
        <dbReference type="ARBA" id="ARBA00022692"/>
    </source>
</evidence>
<organism evidence="14 15">
    <name type="scientific">Aspergillus aculeatus (strain ATCC 16872 / CBS 172.66 / WB 5094)</name>
    <dbReference type="NCBI Taxonomy" id="690307"/>
    <lineage>
        <taxon>Eukaryota</taxon>
        <taxon>Fungi</taxon>
        <taxon>Dikarya</taxon>
        <taxon>Ascomycota</taxon>
        <taxon>Pezizomycotina</taxon>
        <taxon>Eurotiomycetes</taxon>
        <taxon>Eurotiomycetidae</taxon>
        <taxon>Eurotiales</taxon>
        <taxon>Aspergillaceae</taxon>
        <taxon>Aspergillus</taxon>
        <taxon>Aspergillus subgen. Circumdati</taxon>
    </lineage>
</organism>
<keyword evidence="11" id="KW-0472">Membrane</keyword>
<dbReference type="RefSeq" id="XP_020057496.1">
    <property type="nucleotide sequence ID" value="XM_020202433.1"/>
</dbReference>
<dbReference type="PANTHER" id="PTHR24305">
    <property type="entry name" value="CYTOCHROME P450"/>
    <property type="match status" value="1"/>
</dbReference>
<dbReference type="OrthoDB" id="1470350at2759"/>
<keyword evidence="7" id="KW-1133">Transmembrane helix</keyword>
<dbReference type="Proteomes" id="UP000184546">
    <property type="component" value="Unassembled WGS sequence"/>
</dbReference>
<evidence type="ECO:0000256" key="13">
    <source>
        <dbReference type="RuleBase" id="RU000461"/>
    </source>
</evidence>